<evidence type="ECO:0000313" key="3">
    <source>
        <dbReference type="Proteomes" id="UP000050867"/>
    </source>
</evidence>
<name>A0A0T6LT97_WENVI</name>
<dbReference type="eggNOG" id="COG3210">
    <property type="taxonomic scope" value="Bacteria"/>
</dbReference>
<dbReference type="SUPFAM" id="SSF51126">
    <property type="entry name" value="Pectin lyase-like"/>
    <property type="match status" value="1"/>
</dbReference>
<gene>
    <name evidence="2" type="ORF">AQ490_21245</name>
</gene>
<protein>
    <submittedName>
        <fullName evidence="2">Uncharacterized protein</fullName>
    </submittedName>
</protein>
<comment type="caution">
    <text evidence="2">The sequence shown here is derived from an EMBL/GenBank/DDBJ whole genome shotgun (WGS) entry which is preliminary data.</text>
</comment>
<feature type="signal peptide" evidence="1">
    <location>
        <begin position="1"/>
        <end position="30"/>
    </location>
</feature>
<keyword evidence="1" id="KW-0732">Signal</keyword>
<organism evidence="2 3">
    <name type="scientific">Wenjunlia vitaminophila</name>
    <name type="common">Streptomyces vitaminophilus</name>
    <dbReference type="NCBI Taxonomy" id="76728"/>
    <lineage>
        <taxon>Bacteria</taxon>
        <taxon>Bacillati</taxon>
        <taxon>Actinomycetota</taxon>
        <taxon>Actinomycetes</taxon>
        <taxon>Kitasatosporales</taxon>
        <taxon>Streptomycetaceae</taxon>
        <taxon>Wenjunlia</taxon>
    </lineage>
</organism>
<sequence>MEATLRRASVTAGAGLGLCLGLLPLGLAHAQPTVPVPCNDIPALRAAITNANTSGDPVELTPGCTYSLVDADNPDDGLPEITGNVRISGFGSTIERAATATVDFRILHVKEGGRLTLNTLTVTGGQVGGSNSGGGIYNEGGNTALIASKVTNSKAGAGGGIFSKGTLSLDQSEVRGNESTHGGGGVVNVNNMVMRGGGLFDNTAGLAGGGLLDGGIASVSGAQITGNKADLGAGAATARLIGGPSNGILRISGTTVSGNTAEFRGGGVLTGAWPATLANSRVENNAVTDPGGSGGGIFEGIGQVSLFATTVTGNTPDNCAPPGAVSGCPV</sequence>
<dbReference type="AlphaFoldDB" id="A0A0T6LT97"/>
<evidence type="ECO:0000313" key="2">
    <source>
        <dbReference type="EMBL" id="KRV49137.1"/>
    </source>
</evidence>
<feature type="chain" id="PRO_5006670671" evidence="1">
    <location>
        <begin position="31"/>
        <end position="330"/>
    </location>
</feature>
<dbReference type="EMBL" id="LLZU01000014">
    <property type="protein sequence ID" value="KRV49137.1"/>
    <property type="molecule type" value="Genomic_DNA"/>
</dbReference>
<keyword evidence="3" id="KW-1185">Reference proteome</keyword>
<dbReference type="Proteomes" id="UP000050867">
    <property type="component" value="Unassembled WGS sequence"/>
</dbReference>
<proteinExistence type="predicted"/>
<dbReference type="RefSeq" id="WP_018385919.1">
    <property type="nucleotide sequence ID" value="NZ_LLZU01000014.1"/>
</dbReference>
<dbReference type="OrthoDB" id="3403180at2"/>
<evidence type="ECO:0000256" key="1">
    <source>
        <dbReference type="SAM" id="SignalP"/>
    </source>
</evidence>
<reference evidence="2 3" key="1">
    <citation type="submission" date="2015-10" db="EMBL/GenBank/DDBJ databases">
        <title>Draft genome sequence of pyrrolomycin-producing Streptomyces vitaminophilus.</title>
        <authorList>
            <person name="Graham D.E."/>
            <person name="Mahan K.M."/>
            <person name="Klingeman D.M."/>
            <person name="Hettich R.L."/>
            <person name="Parry R.J."/>
        </authorList>
    </citation>
    <scope>NUCLEOTIDE SEQUENCE [LARGE SCALE GENOMIC DNA]</scope>
    <source>
        <strain evidence="2 3">ATCC 31673</strain>
    </source>
</reference>
<accession>A0A0T6LT97</accession>
<dbReference type="InterPro" id="IPR011050">
    <property type="entry name" value="Pectin_lyase_fold/virulence"/>
</dbReference>
<dbReference type="STRING" id="76728.AQ490_21245"/>